<dbReference type="AlphaFoldDB" id="A0A1F8H7K8"/>
<dbReference type="PANTHER" id="PTHR46401:SF2">
    <property type="entry name" value="GLYCOSYLTRANSFERASE WBBK-RELATED"/>
    <property type="match status" value="1"/>
</dbReference>
<evidence type="ECO:0000259" key="2">
    <source>
        <dbReference type="Pfam" id="PF00534"/>
    </source>
</evidence>
<name>A0A1F8H7K8_9BACT</name>
<organism evidence="3 4">
    <name type="scientific">Candidatus Yanofskybacteria bacterium RIFCSPLOWO2_12_FULL_43_11b</name>
    <dbReference type="NCBI Taxonomy" id="1802710"/>
    <lineage>
        <taxon>Bacteria</taxon>
        <taxon>Candidatus Yanofskyibacteriota</taxon>
    </lineage>
</organism>
<dbReference type="PANTHER" id="PTHR46401">
    <property type="entry name" value="GLYCOSYLTRANSFERASE WBBK-RELATED"/>
    <property type="match status" value="1"/>
</dbReference>
<feature type="domain" description="Glycosyl transferase family 1" evidence="2">
    <location>
        <begin position="158"/>
        <end position="315"/>
    </location>
</feature>
<evidence type="ECO:0000313" key="3">
    <source>
        <dbReference type="EMBL" id="OGN33585.1"/>
    </source>
</evidence>
<sequence>MKNLLIIAQKVDAEDDLLGFFVEWIREFAKYFDRVSVITLTKGNYQLPGNVFVYSLGKERGNSKIARAFNFYKYLFQLVPKSSGIFAHMSPVFVVASWPVAIIYKKKIILWYLHRSITSKLKIAEKLCYKIVTAVKESLVGFKSKKIVETGHGISVEKFKTDRNWTDGAVKILSVGRVSKIKDYETLLRAARILKDGFIDFNIEIVGRPIMLPDFPYFEYLKSLNKELNLDDVVRFIGFVSHNKIVDYYKKSDIVVGMTPKGGIDKSLLEAMASGALILTSNEEMARYLGKYDKELVFDYGKSRDLADKLVQVINWSFLQKNETSDFLSDSVKKFHNLENLIEKITKLY</sequence>
<dbReference type="EMBL" id="MGKY01000015">
    <property type="protein sequence ID" value="OGN33585.1"/>
    <property type="molecule type" value="Genomic_DNA"/>
</dbReference>
<proteinExistence type="predicted"/>
<comment type="caution">
    <text evidence="3">The sequence shown here is derived from an EMBL/GenBank/DDBJ whole genome shotgun (WGS) entry which is preliminary data.</text>
</comment>
<dbReference type="Pfam" id="PF00534">
    <property type="entry name" value="Glycos_transf_1"/>
    <property type="match status" value="1"/>
</dbReference>
<evidence type="ECO:0000256" key="1">
    <source>
        <dbReference type="ARBA" id="ARBA00022679"/>
    </source>
</evidence>
<dbReference type="InterPro" id="IPR001296">
    <property type="entry name" value="Glyco_trans_1"/>
</dbReference>
<dbReference type="Gene3D" id="3.40.50.2000">
    <property type="entry name" value="Glycogen Phosphorylase B"/>
    <property type="match status" value="2"/>
</dbReference>
<gene>
    <name evidence="3" type="ORF">A3G51_02815</name>
</gene>
<dbReference type="GO" id="GO:0016757">
    <property type="term" value="F:glycosyltransferase activity"/>
    <property type="evidence" value="ECO:0007669"/>
    <property type="project" value="InterPro"/>
</dbReference>
<dbReference type="GO" id="GO:0009103">
    <property type="term" value="P:lipopolysaccharide biosynthetic process"/>
    <property type="evidence" value="ECO:0007669"/>
    <property type="project" value="TreeGrafter"/>
</dbReference>
<dbReference type="Proteomes" id="UP000177745">
    <property type="component" value="Unassembled WGS sequence"/>
</dbReference>
<dbReference type="CDD" id="cd03801">
    <property type="entry name" value="GT4_PimA-like"/>
    <property type="match status" value="1"/>
</dbReference>
<protein>
    <recommendedName>
        <fullName evidence="2">Glycosyl transferase family 1 domain-containing protein</fullName>
    </recommendedName>
</protein>
<dbReference type="SUPFAM" id="SSF53756">
    <property type="entry name" value="UDP-Glycosyltransferase/glycogen phosphorylase"/>
    <property type="match status" value="1"/>
</dbReference>
<reference evidence="3 4" key="1">
    <citation type="journal article" date="2016" name="Nat. Commun.">
        <title>Thousands of microbial genomes shed light on interconnected biogeochemical processes in an aquifer system.</title>
        <authorList>
            <person name="Anantharaman K."/>
            <person name="Brown C.T."/>
            <person name="Hug L.A."/>
            <person name="Sharon I."/>
            <person name="Castelle C.J."/>
            <person name="Probst A.J."/>
            <person name="Thomas B.C."/>
            <person name="Singh A."/>
            <person name="Wilkins M.J."/>
            <person name="Karaoz U."/>
            <person name="Brodie E.L."/>
            <person name="Williams K.H."/>
            <person name="Hubbard S.S."/>
            <person name="Banfield J.F."/>
        </authorList>
    </citation>
    <scope>NUCLEOTIDE SEQUENCE [LARGE SCALE GENOMIC DNA]</scope>
</reference>
<keyword evidence="1" id="KW-0808">Transferase</keyword>
<accession>A0A1F8H7K8</accession>
<evidence type="ECO:0000313" key="4">
    <source>
        <dbReference type="Proteomes" id="UP000177745"/>
    </source>
</evidence>